<evidence type="ECO:0000256" key="4">
    <source>
        <dbReference type="ARBA" id="ARBA00007372"/>
    </source>
</evidence>
<evidence type="ECO:0000256" key="10">
    <source>
        <dbReference type="ARBA" id="ARBA00023136"/>
    </source>
</evidence>
<evidence type="ECO:0000256" key="11">
    <source>
        <dbReference type="ARBA" id="ARBA00023157"/>
    </source>
</evidence>
<proteinExistence type="inferred from homology"/>
<sequence length="32" mass="3884">RLRTILKQRDKMIKEGKYTPPDHHKGKEEPRP</sequence>
<keyword evidence="13" id="KW-0830">Ubiquinone</keyword>
<feature type="non-terminal residue" evidence="13">
    <location>
        <position position="1"/>
    </location>
</feature>
<evidence type="ECO:0000256" key="12">
    <source>
        <dbReference type="SAM" id="MobiDB-lite"/>
    </source>
</evidence>
<reference evidence="13 14" key="1">
    <citation type="submission" date="2014-04" db="EMBL/GenBank/DDBJ databases">
        <title>Genome evolution of avian class.</title>
        <authorList>
            <person name="Zhang G."/>
            <person name="Li C."/>
        </authorList>
    </citation>
    <scope>NUCLEOTIDE SEQUENCE [LARGE SCALE GENOMIC DNA]</scope>
    <source>
        <strain evidence="13">BGI_AS27</strain>
    </source>
</reference>
<dbReference type="GO" id="GO:0005758">
    <property type="term" value="C:mitochondrial intermembrane space"/>
    <property type="evidence" value="ECO:0007669"/>
    <property type="project" value="UniProtKB-SubCell"/>
</dbReference>
<dbReference type="EMBL" id="KL226295">
    <property type="protein sequence ID" value="KFM11304.1"/>
    <property type="molecule type" value="Genomic_DNA"/>
</dbReference>
<dbReference type="Proteomes" id="UP000053286">
    <property type="component" value="Unassembled WGS sequence"/>
</dbReference>
<dbReference type="GO" id="GO:0005743">
    <property type="term" value="C:mitochondrial inner membrane"/>
    <property type="evidence" value="ECO:0007669"/>
    <property type="project" value="UniProtKB-SubCell"/>
</dbReference>
<feature type="compositionally biased region" description="Basic and acidic residues" evidence="12">
    <location>
        <begin position="7"/>
        <end position="32"/>
    </location>
</feature>
<evidence type="ECO:0000256" key="2">
    <source>
        <dbReference type="ARBA" id="ARBA00004569"/>
    </source>
</evidence>
<evidence type="ECO:0000256" key="7">
    <source>
        <dbReference type="ARBA" id="ARBA00022792"/>
    </source>
</evidence>
<comment type="similarity">
    <text evidence="4">Belongs to the complex I NDUFS5 subunit family.</text>
</comment>
<evidence type="ECO:0000256" key="3">
    <source>
        <dbReference type="ARBA" id="ARBA00004637"/>
    </source>
</evidence>
<protein>
    <submittedName>
        <fullName evidence="13">NADH dehydrogenase [ubiquinone] iron-sulfur protein 5</fullName>
    </submittedName>
</protein>
<keyword evidence="5" id="KW-0813">Transport</keyword>
<dbReference type="InterPro" id="IPR019342">
    <property type="entry name" value="NADH_UbQ_OxRdtase_FeS-su5"/>
</dbReference>
<feature type="non-terminal residue" evidence="13">
    <location>
        <position position="32"/>
    </location>
</feature>
<dbReference type="STRING" id="9233.A0A087RCV0"/>
<keyword evidence="11" id="KW-1015">Disulfide bond</keyword>
<dbReference type="AlphaFoldDB" id="A0A087RCV0"/>
<keyword evidence="6" id="KW-0679">Respiratory chain</keyword>
<comment type="subcellular location">
    <subcellularLocation>
        <location evidence="3">Mitochondrion inner membrane</location>
        <topology evidence="3">Peripheral membrane protein</topology>
    </subcellularLocation>
    <subcellularLocation>
        <location evidence="2">Mitochondrion intermembrane space</location>
    </subcellularLocation>
</comment>
<comment type="function">
    <text evidence="1">Accessory subunit of the mitochondrial membrane respiratory chain NADH dehydrogenase (Complex I), that is believed not to be involved in catalysis. Complex I functions in the transfer of electrons from NADH to the respiratory chain. The immediate electron acceptor for the enzyme is believed to be ubiquinone.</text>
</comment>
<feature type="region of interest" description="Disordered" evidence="12">
    <location>
        <begin position="1"/>
        <end position="32"/>
    </location>
</feature>
<evidence type="ECO:0000313" key="14">
    <source>
        <dbReference type="Proteomes" id="UP000053286"/>
    </source>
</evidence>
<keyword evidence="14" id="KW-1185">Reference proteome</keyword>
<evidence type="ECO:0000313" key="13">
    <source>
        <dbReference type="EMBL" id="KFM11304.1"/>
    </source>
</evidence>
<keyword evidence="7" id="KW-0999">Mitochondrion inner membrane</keyword>
<keyword evidence="8" id="KW-0249">Electron transport</keyword>
<name>A0A087RCV0_APTFO</name>
<gene>
    <name evidence="13" type="ORF">AS27_13922</name>
</gene>
<evidence type="ECO:0000256" key="1">
    <source>
        <dbReference type="ARBA" id="ARBA00003195"/>
    </source>
</evidence>
<evidence type="ECO:0000256" key="6">
    <source>
        <dbReference type="ARBA" id="ARBA00022660"/>
    </source>
</evidence>
<keyword evidence="10" id="KW-0472">Membrane</keyword>
<keyword evidence="9" id="KW-0496">Mitochondrion</keyword>
<organism evidence="13 14">
    <name type="scientific">Aptenodytes forsteri</name>
    <name type="common">Emperor penguin</name>
    <dbReference type="NCBI Taxonomy" id="9233"/>
    <lineage>
        <taxon>Eukaryota</taxon>
        <taxon>Metazoa</taxon>
        <taxon>Chordata</taxon>
        <taxon>Craniata</taxon>
        <taxon>Vertebrata</taxon>
        <taxon>Euteleostomi</taxon>
        <taxon>Archelosauria</taxon>
        <taxon>Archosauria</taxon>
        <taxon>Dinosauria</taxon>
        <taxon>Saurischia</taxon>
        <taxon>Theropoda</taxon>
        <taxon>Coelurosauria</taxon>
        <taxon>Aves</taxon>
        <taxon>Neognathae</taxon>
        <taxon>Neoaves</taxon>
        <taxon>Aequornithes</taxon>
        <taxon>Sphenisciformes</taxon>
        <taxon>Spheniscidae</taxon>
        <taxon>Aptenodytes</taxon>
    </lineage>
</organism>
<evidence type="ECO:0000256" key="9">
    <source>
        <dbReference type="ARBA" id="ARBA00023128"/>
    </source>
</evidence>
<dbReference type="Pfam" id="PF10200">
    <property type="entry name" value="Ndufs5"/>
    <property type="match status" value="1"/>
</dbReference>
<evidence type="ECO:0000256" key="5">
    <source>
        <dbReference type="ARBA" id="ARBA00022448"/>
    </source>
</evidence>
<evidence type="ECO:0000256" key="8">
    <source>
        <dbReference type="ARBA" id="ARBA00022982"/>
    </source>
</evidence>
<accession>A0A087RCV0</accession>